<dbReference type="EnsemblMetazoa" id="AALFPA23_015803.R23031">
    <property type="protein sequence ID" value="AALFPA23_015803.P23031"/>
    <property type="gene ID" value="AALFPA23_015803"/>
</dbReference>
<evidence type="ECO:0000313" key="3">
    <source>
        <dbReference type="EnsemblMetazoa" id="AALFPA23_015803.P23031"/>
    </source>
</evidence>
<keyword evidence="1" id="KW-0862">Zinc</keyword>
<evidence type="ECO:0000313" key="4">
    <source>
        <dbReference type="Proteomes" id="UP000069940"/>
    </source>
</evidence>
<dbReference type="Pfam" id="PF14223">
    <property type="entry name" value="Retrotran_gag_2"/>
    <property type="match status" value="1"/>
</dbReference>
<dbReference type="Pfam" id="PF00098">
    <property type="entry name" value="zf-CCHC"/>
    <property type="match status" value="1"/>
</dbReference>
<keyword evidence="1" id="KW-0863">Zinc-finger</keyword>
<dbReference type="Gene3D" id="4.10.60.10">
    <property type="entry name" value="Zinc finger, CCHC-type"/>
    <property type="match status" value="1"/>
</dbReference>
<protein>
    <recommendedName>
        <fullName evidence="2">CCHC-type domain-containing protein</fullName>
    </recommendedName>
</protein>
<dbReference type="SMART" id="SM00343">
    <property type="entry name" value="ZnF_C2HC"/>
    <property type="match status" value="1"/>
</dbReference>
<proteinExistence type="predicted"/>
<name>A0ABM1Z7J2_AEDAL</name>
<evidence type="ECO:0000259" key="2">
    <source>
        <dbReference type="PROSITE" id="PS50158"/>
    </source>
</evidence>
<dbReference type="PANTHER" id="PTHR47481:SF36">
    <property type="entry name" value="CCHC-TYPE DOMAIN-CONTAINING PROTEIN"/>
    <property type="match status" value="1"/>
</dbReference>
<dbReference type="Proteomes" id="UP000069940">
    <property type="component" value="Unassembled WGS sequence"/>
</dbReference>
<dbReference type="SUPFAM" id="SSF57756">
    <property type="entry name" value="Retrovirus zinc finger-like domains"/>
    <property type="match status" value="1"/>
</dbReference>
<dbReference type="RefSeq" id="XP_062710258.1">
    <property type="nucleotide sequence ID" value="XM_062854274.1"/>
</dbReference>
<keyword evidence="4" id="KW-1185">Reference proteome</keyword>
<dbReference type="PANTHER" id="PTHR47481">
    <property type="match status" value="1"/>
</dbReference>
<reference evidence="4" key="1">
    <citation type="journal article" date="2015" name="Proc. Natl. Acad. Sci. U.S.A.">
        <title>Genome sequence of the Asian Tiger mosquito, Aedes albopictus, reveals insights into its biology, genetics, and evolution.</title>
        <authorList>
            <person name="Chen X.G."/>
            <person name="Jiang X."/>
            <person name="Gu J."/>
            <person name="Xu M."/>
            <person name="Wu Y."/>
            <person name="Deng Y."/>
            <person name="Zhang C."/>
            <person name="Bonizzoni M."/>
            <person name="Dermauw W."/>
            <person name="Vontas J."/>
            <person name="Armbruster P."/>
            <person name="Huang X."/>
            <person name="Yang Y."/>
            <person name="Zhang H."/>
            <person name="He W."/>
            <person name="Peng H."/>
            <person name="Liu Y."/>
            <person name="Wu K."/>
            <person name="Chen J."/>
            <person name="Lirakis M."/>
            <person name="Topalis P."/>
            <person name="Van Leeuwen T."/>
            <person name="Hall A.B."/>
            <person name="Jiang X."/>
            <person name="Thorpe C."/>
            <person name="Mueller R.L."/>
            <person name="Sun C."/>
            <person name="Waterhouse R.M."/>
            <person name="Yan G."/>
            <person name="Tu Z.J."/>
            <person name="Fang X."/>
            <person name="James A.A."/>
        </authorList>
    </citation>
    <scope>NUCLEOTIDE SEQUENCE [LARGE SCALE GENOMIC DNA]</scope>
    <source>
        <strain evidence="4">Foshan</strain>
    </source>
</reference>
<accession>A0ABM1Z7J2</accession>
<evidence type="ECO:0000256" key="1">
    <source>
        <dbReference type="PROSITE-ProRule" id="PRU00047"/>
    </source>
</evidence>
<reference evidence="3" key="2">
    <citation type="submission" date="2025-05" db="UniProtKB">
        <authorList>
            <consortium name="EnsemblMetazoa"/>
        </authorList>
    </citation>
    <scope>IDENTIFICATION</scope>
    <source>
        <strain evidence="3">Foshan</strain>
    </source>
</reference>
<sequence>MAEAKVALDRLNDTNWSTWRFRMELLLMREDLWTIVKDPKPDPVDVTSAWNRKDEKARALIGLALEDSQLVHIMKATTAKDMWEKLKAYHERGSLSNKIHVLRRLCSMRLKEEESMSDHLTEASELVHRLARMGESLKEHLVVAILLSSLPESYNPLVTALEGRPEEDLKLDYVKGKLLDDWRRRSENRNEKSDPEKAMKSTVEGEKRRSFVRRCYYCGREGHFQRNCPVLLEEVKASVEKQNKAKTTSVRHPHTENEGDGRGVCFTMTTRSCESVGEWIVDTGCTKHMTNSTGGIHVLKKYC</sequence>
<dbReference type="InterPro" id="IPR001878">
    <property type="entry name" value="Znf_CCHC"/>
</dbReference>
<organism evidence="3 4">
    <name type="scientific">Aedes albopictus</name>
    <name type="common">Asian tiger mosquito</name>
    <name type="synonym">Stegomyia albopicta</name>
    <dbReference type="NCBI Taxonomy" id="7160"/>
    <lineage>
        <taxon>Eukaryota</taxon>
        <taxon>Metazoa</taxon>
        <taxon>Ecdysozoa</taxon>
        <taxon>Arthropoda</taxon>
        <taxon>Hexapoda</taxon>
        <taxon>Insecta</taxon>
        <taxon>Pterygota</taxon>
        <taxon>Neoptera</taxon>
        <taxon>Endopterygota</taxon>
        <taxon>Diptera</taxon>
        <taxon>Nematocera</taxon>
        <taxon>Culicoidea</taxon>
        <taxon>Culicidae</taxon>
        <taxon>Culicinae</taxon>
        <taxon>Aedini</taxon>
        <taxon>Aedes</taxon>
        <taxon>Stegomyia</taxon>
    </lineage>
</organism>
<keyword evidence="1" id="KW-0479">Metal-binding</keyword>
<dbReference type="PROSITE" id="PS50158">
    <property type="entry name" value="ZF_CCHC"/>
    <property type="match status" value="1"/>
</dbReference>
<feature type="domain" description="CCHC-type" evidence="2">
    <location>
        <begin position="213"/>
        <end position="229"/>
    </location>
</feature>
<dbReference type="GeneID" id="109423369"/>
<dbReference type="InterPro" id="IPR036875">
    <property type="entry name" value="Znf_CCHC_sf"/>
</dbReference>